<feature type="non-terminal residue" evidence="3">
    <location>
        <position position="1"/>
    </location>
</feature>
<accession>A0A0G4IQG4</accession>
<dbReference type="OMA" id="EKQDMDQ"/>
<dbReference type="EMBL" id="CDSF01000079">
    <property type="protein sequence ID" value="CEO97455.1"/>
    <property type="molecule type" value="Genomic_DNA"/>
</dbReference>
<organism evidence="3 4">
    <name type="scientific">Plasmodiophora brassicae</name>
    <name type="common">Clubroot disease agent</name>
    <dbReference type="NCBI Taxonomy" id="37360"/>
    <lineage>
        <taxon>Eukaryota</taxon>
        <taxon>Sar</taxon>
        <taxon>Rhizaria</taxon>
        <taxon>Endomyxa</taxon>
        <taxon>Phytomyxea</taxon>
        <taxon>Plasmodiophorida</taxon>
        <taxon>Plasmodiophoridae</taxon>
        <taxon>Plasmodiophora</taxon>
    </lineage>
</organism>
<dbReference type="OrthoDB" id="5390672at2759"/>
<protein>
    <recommendedName>
        <fullName evidence="2">Multiple myeloma tumor-associated protein 2-like N-terminal domain-containing protein</fullName>
    </recommendedName>
</protein>
<dbReference type="InterPro" id="IPR039207">
    <property type="entry name" value="MMTAG2-like"/>
</dbReference>
<feature type="compositionally biased region" description="Basic and acidic residues" evidence="1">
    <location>
        <begin position="181"/>
        <end position="203"/>
    </location>
</feature>
<feature type="compositionally biased region" description="Basic residues" evidence="1">
    <location>
        <begin position="244"/>
        <end position="254"/>
    </location>
</feature>
<sequence>LGHRYTMYSGPARGGTRGGQDQFKWEDVKSDKYRENYLGHSVKAPLGRWQKGRDLTWYAKEKKAGLSGHLSERERQMLEVVRQQEQEMLLEQIGAIPRKKRQAPEGVDAVKMKEILARGQIERDEKFDVERVSGLGCGTSFHHTKIGPAEQVIASNWTGDDAAFEQSGSVPATSSGLTGEQQRKLEKRAAKEERKREKRLKKEERRKRHDSPSPSRGRRRHDSPDRGRELGKRRRHDSVERGRRRDRSRSPRRR</sequence>
<name>A0A0G4IQG4_PLABS</name>
<evidence type="ECO:0000256" key="1">
    <source>
        <dbReference type="SAM" id="MobiDB-lite"/>
    </source>
</evidence>
<dbReference type="Proteomes" id="UP000039324">
    <property type="component" value="Unassembled WGS sequence"/>
</dbReference>
<evidence type="ECO:0000259" key="2">
    <source>
        <dbReference type="Pfam" id="PF10159"/>
    </source>
</evidence>
<feature type="domain" description="Multiple myeloma tumor-associated protein 2-like N-terminal" evidence="2">
    <location>
        <begin position="15"/>
        <end position="94"/>
    </location>
</feature>
<dbReference type="PANTHER" id="PTHR14580">
    <property type="entry name" value="MULTIPLE MYELOMA TUMOR-ASSOCIATED PROTEIN 2 FAMILY MEMBER"/>
    <property type="match status" value="1"/>
</dbReference>
<dbReference type="InterPro" id="IPR019315">
    <property type="entry name" value="MMTA2_N"/>
</dbReference>
<proteinExistence type="predicted"/>
<dbReference type="Pfam" id="PF10159">
    <property type="entry name" value="MMtag"/>
    <property type="match status" value="1"/>
</dbReference>
<dbReference type="AlphaFoldDB" id="A0A0G4IQG4"/>
<feature type="region of interest" description="Disordered" evidence="1">
    <location>
        <begin position="1"/>
        <end position="22"/>
    </location>
</feature>
<feature type="compositionally biased region" description="Polar residues" evidence="1">
    <location>
        <begin position="166"/>
        <end position="180"/>
    </location>
</feature>
<gene>
    <name evidence="3" type="ORF">PBRA_000800</name>
</gene>
<evidence type="ECO:0000313" key="3">
    <source>
        <dbReference type="EMBL" id="CEO97455.1"/>
    </source>
</evidence>
<dbReference type="PANTHER" id="PTHR14580:SF0">
    <property type="entry name" value="MULTIPLE MYELOMA TUMOR-ASSOCIATED PROTEIN 2"/>
    <property type="match status" value="1"/>
</dbReference>
<feature type="region of interest" description="Disordered" evidence="1">
    <location>
        <begin position="157"/>
        <end position="254"/>
    </location>
</feature>
<keyword evidence="4" id="KW-1185">Reference proteome</keyword>
<reference evidence="3 4" key="1">
    <citation type="submission" date="2015-02" db="EMBL/GenBank/DDBJ databases">
        <authorList>
            <person name="Chooi Y.-H."/>
        </authorList>
    </citation>
    <scope>NUCLEOTIDE SEQUENCE [LARGE SCALE GENOMIC DNA]</scope>
    <source>
        <strain evidence="3">E3</strain>
    </source>
</reference>
<evidence type="ECO:0000313" key="4">
    <source>
        <dbReference type="Proteomes" id="UP000039324"/>
    </source>
</evidence>